<accession>A0A5A7RHY0</accession>
<dbReference type="Proteomes" id="UP000325081">
    <property type="component" value="Unassembled WGS sequence"/>
</dbReference>
<comment type="caution">
    <text evidence="2">The sequence shown here is derived from an EMBL/GenBank/DDBJ whole genome shotgun (WGS) entry which is preliminary data.</text>
</comment>
<protein>
    <submittedName>
        <fullName evidence="2">Alpha/beta-Hydrolases superfamily protein</fullName>
    </submittedName>
</protein>
<keyword evidence="1" id="KW-0812">Transmembrane</keyword>
<feature type="transmembrane region" description="Helical" evidence="1">
    <location>
        <begin position="57"/>
        <end position="76"/>
    </location>
</feature>
<evidence type="ECO:0000313" key="2">
    <source>
        <dbReference type="EMBL" id="GER56774.1"/>
    </source>
</evidence>
<organism evidence="2 3">
    <name type="scientific">Striga asiatica</name>
    <name type="common">Asiatic witchweed</name>
    <name type="synonym">Buchnera asiatica</name>
    <dbReference type="NCBI Taxonomy" id="4170"/>
    <lineage>
        <taxon>Eukaryota</taxon>
        <taxon>Viridiplantae</taxon>
        <taxon>Streptophyta</taxon>
        <taxon>Embryophyta</taxon>
        <taxon>Tracheophyta</taxon>
        <taxon>Spermatophyta</taxon>
        <taxon>Magnoliopsida</taxon>
        <taxon>eudicotyledons</taxon>
        <taxon>Gunneridae</taxon>
        <taxon>Pentapetalae</taxon>
        <taxon>asterids</taxon>
        <taxon>lamiids</taxon>
        <taxon>Lamiales</taxon>
        <taxon>Orobanchaceae</taxon>
        <taxon>Buchnereae</taxon>
        <taxon>Striga</taxon>
    </lineage>
</organism>
<keyword evidence="3" id="KW-1185">Reference proteome</keyword>
<name>A0A5A7RHY0_STRAF</name>
<sequence length="212" mass="24907">MYKEMKRKKRHVVALDVLEIWFIWEGRKESGDGVKDFKVLHMARLAKPRSASCQQTSFCLILQNLLVLLIFLPQYLNPSFSHVSLNSFNPLSHDLLWRHHERILIDIEFGQTRELTKSVGQSVNLIVAQVKFFEVCEVGYFVRKLSQLLLRLRISRLFSFPIEFGRPWSSLKRASKRRKDFISPIDVGSERILLRLIDSRLRFFISNPMFVG</sequence>
<evidence type="ECO:0000313" key="3">
    <source>
        <dbReference type="Proteomes" id="UP000325081"/>
    </source>
</evidence>
<reference evidence="3" key="1">
    <citation type="journal article" date="2019" name="Curr. Biol.">
        <title>Genome Sequence of Striga asiatica Provides Insight into the Evolution of Plant Parasitism.</title>
        <authorList>
            <person name="Yoshida S."/>
            <person name="Kim S."/>
            <person name="Wafula E.K."/>
            <person name="Tanskanen J."/>
            <person name="Kim Y.M."/>
            <person name="Honaas L."/>
            <person name="Yang Z."/>
            <person name="Spallek T."/>
            <person name="Conn C.E."/>
            <person name="Ichihashi Y."/>
            <person name="Cheong K."/>
            <person name="Cui S."/>
            <person name="Der J.P."/>
            <person name="Gundlach H."/>
            <person name="Jiao Y."/>
            <person name="Hori C."/>
            <person name="Ishida J.K."/>
            <person name="Kasahara H."/>
            <person name="Kiba T."/>
            <person name="Kim M.S."/>
            <person name="Koo N."/>
            <person name="Laohavisit A."/>
            <person name="Lee Y.H."/>
            <person name="Lumba S."/>
            <person name="McCourt P."/>
            <person name="Mortimer J.C."/>
            <person name="Mutuku J.M."/>
            <person name="Nomura T."/>
            <person name="Sasaki-Sekimoto Y."/>
            <person name="Seto Y."/>
            <person name="Wang Y."/>
            <person name="Wakatake T."/>
            <person name="Sakakibara H."/>
            <person name="Demura T."/>
            <person name="Yamaguchi S."/>
            <person name="Yoneyama K."/>
            <person name="Manabe R.I."/>
            <person name="Nelson D.C."/>
            <person name="Schulman A.H."/>
            <person name="Timko M.P."/>
            <person name="dePamphilis C.W."/>
            <person name="Choi D."/>
            <person name="Shirasu K."/>
        </authorList>
    </citation>
    <scope>NUCLEOTIDE SEQUENCE [LARGE SCALE GENOMIC DNA]</scope>
    <source>
        <strain evidence="3">cv. UVA1</strain>
    </source>
</reference>
<keyword evidence="1" id="KW-0472">Membrane</keyword>
<dbReference type="GO" id="GO:0016787">
    <property type="term" value="F:hydrolase activity"/>
    <property type="evidence" value="ECO:0007669"/>
    <property type="project" value="UniProtKB-KW"/>
</dbReference>
<keyword evidence="1" id="KW-1133">Transmembrane helix</keyword>
<keyword evidence="2" id="KW-0378">Hydrolase</keyword>
<proteinExistence type="predicted"/>
<dbReference type="EMBL" id="BKCP01012737">
    <property type="protein sequence ID" value="GER56774.1"/>
    <property type="molecule type" value="Genomic_DNA"/>
</dbReference>
<feature type="non-terminal residue" evidence="2">
    <location>
        <position position="212"/>
    </location>
</feature>
<evidence type="ECO:0000256" key="1">
    <source>
        <dbReference type="SAM" id="Phobius"/>
    </source>
</evidence>
<gene>
    <name evidence="2" type="ORF">STAS_34517</name>
</gene>
<dbReference type="AlphaFoldDB" id="A0A5A7RHY0"/>